<reference evidence="2 3" key="2">
    <citation type="submission" date="2019-09" db="EMBL/GenBank/DDBJ databases">
        <authorList>
            <person name="Jin C."/>
        </authorList>
    </citation>
    <scope>NUCLEOTIDE SEQUENCE [LARGE SCALE GENOMIC DNA]</scope>
    <source>
        <strain evidence="2 3">BN130099</strain>
    </source>
</reference>
<evidence type="ECO:0000313" key="2">
    <source>
        <dbReference type="EMBL" id="KAA1417045.1"/>
    </source>
</evidence>
<dbReference type="InterPro" id="IPR024775">
    <property type="entry name" value="DinB-like"/>
</dbReference>
<evidence type="ECO:0000313" key="3">
    <source>
        <dbReference type="Proteomes" id="UP000325003"/>
    </source>
</evidence>
<sequence>MTTPTEIEPDTKDWTWVLERPCDECGFDPRAVDVADLGRLILANAEGWQPVLASAQAAQRPTPTTWSPTEYAAHVRDVHRMFFGRVNLMLAEDDPVFANWDQDETALAERYDLQVPAEVAAGLSIAAGEVAAAYDAVLDDAWSRRGTRSNGSEFTVETIGIYHLHDVVHHLWDVRWVAGAQADGGMAG</sequence>
<dbReference type="RefSeq" id="WP_149729715.1">
    <property type="nucleotide sequence ID" value="NZ_VUJV01000006.1"/>
</dbReference>
<accession>A0A5B1L8X8</accession>
<dbReference type="AlphaFoldDB" id="A0A5B1L8X8"/>
<comment type="caution">
    <text evidence="2">The sequence shown here is derived from an EMBL/GenBank/DDBJ whole genome shotgun (WGS) entry which is preliminary data.</text>
</comment>
<protein>
    <submittedName>
        <fullName evidence="2">DinB family protein</fullName>
    </submittedName>
</protein>
<proteinExistence type="predicted"/>
<dbReference type="Proteomes" id="UP000325003">
    <property type="component" value="Unassembled WGS sequence"/>
</dbReference>
<dbReference type="SUPFAM" id="SSF109854">
    <property type="entry name" value="DinB/YfiT-like putative metalloenzymes"/>
    <property type="match status" value="1"/>
</dbReference>
<reference evidence="2 3" key="1">
    <citation type="submission" date="2019-09" db="EMBL/GenBank/DDBJ databases">
        <title>Nocardioides panacisoli sp. nov., isolated from the soil of a ginseng field.</title>
        <authorList>
            <person name="Cho C."/>
        </authorList>
    </citation>
    <scope>NUCLEOTIDE SEQUENCE [LARGE SCALE GENOMIC DNA]</scope>
    <source>
        <strain evidence="2 3">BN130099</strain>
    </source>
</reference>
<gene>
    <name evidence="2" type="ORF">F0U44_17875</name>
</gene>
<organism evidence="2 3">
    <name type="scientific">Nocardioides humilatus</name>
    <dbReference type="NCBI Taxonomy" id="2607660"/>
    <lineage>
        <taxon>Bacteria</taxon>
        <taxon>Bacillati</taxon>
        <taxon>Actinomycetota</taxon>
        <taxon>Actinomycetes</taxon>
        <taxon>Propionibacteriales</taxon>
        <taxon>Nocardioidaceae</taxon>
        <taxon>Nocardioides</taxon>
    </lineage>
</organism>
<dbReference type="EMBL" id="VUJV01000006">
    <property type="protein sequence ID" value="KAA1417045.1"/>
    <property type="molecule type" value="Genomic_DNA"/>
</dbReference>
<dbReference type="Pfam" id="PF12867">
    <property type="entry name" value="DinB_2"/>
    <property type="match status" value="1"/>
</dbReference>
<feature type="domain" description="DinB-like" evidence="1">
    <location>
        <begin position="54"/>
        <end position="171"/>
    </location>
</feature>
<evidence type="ECO:0000259" key="1">
    <source>
        <dbReference type="Pfam" id="PF12867"/>
    </source>
</evidence>
<name>A0A5B1L8X8_9ACTN</name>
<dbReference type="Gene3D" id="1.20.120.450">
    <property type="entry name" value="dinb family like domain"/>
    <property type="match status" value="1"/>
</dbReference>
<dbReference type="InterPro" id="IPR034660">
    <property type="entry name" value="DinB/YfiT-like"/>
</dbReference>
<keyword evidence="3" id="KW-1185">Reference proteome</keyword>